<dbReference type="OrthoDB" id="6555574at2"/>
<evidence type="ECO:0000313" key="2">
    <source>
        <dbReference type="Proteomes" id="UP000317374"/>
    </source>
</evidence>
<evidence type="ECO:0000313" key="1">
    <source>
        <dbReference type="EMBL" id="VUS32000.1"/>
    </source>
</evidence>
<proteinExistence type="predicted"/>
<protein>
    <recommendedName>
        <fullName evidence="3">Lipoprotein SmpA/OmlA domain-containing protein</fullName>
    </recommendedName>
</protein>
<reference evidence="1 2" key="1">
    <citation type="submission" date="2019-07" db="EMBL/GenBank/DDBJ databases">
        <authorList>
            <person name="Brisse S."/>
            <person name="Rodrigues C."/>
            <person name="Thorpe H."/>
        </authorList>
    </citation>
    <scope>NUCLEOTIDE SEQUENCE [LARGE SCALE GENOMIC DNA]</scope>
    <source>
        <strain evidence="1">SB6422</strain>
    </source>
</reference>
<organism evidence="1 2">
    <name type="scientific">Klebsiella huaxiensis</name>
    <dbReference type="NCBI Taxonomy" id="2153354"/>
    <lineage>
        <taxon>Bacteria</taxon>
        <taxon>Pseudomonadati</taxon>
        <taxon>Pseudomonadota</taxon>
        <taxon>Gammaproteobacteria</taxon>
        <taxon>Enterobacterales</taxon>
        <taxon>Enterobacteriaceae</taxon>
        <taxon>Klebsiella/Raoultella group</taxon>
        <taxon>Klebsiella</taxon>
    </lineage>
</organism>
<dbReference type="PROSITE" id="PS51257">
    <property type="entry name" value="PROKAR_LIPOPROTEIN"/>
    <property type="match status" value="1"/>
</dbReference>
<dbReference type="Proteomes" id="UP000317374">
    <property type="component" value="Unassembled WGS sequence"/>
</dbReference>
<evidence type="ECO:0008006" key="3">
    <source>
        <dbReference type="Google" id="ProtNLM"/>
    </source>
</evidence>
<name>A0A564HF52_9ENTR</name>
<dbReference type="RefSeq" id="WP_142512401.1">
    <property type="nucleotide sequence ID" value="NZ_CABGGW010000003.1"/>
</dbReference>
<accession>A0A564HF52</accession>
<sequence>MKIELKGIILLACVLLSSCVSVDKTKASKLSEYSEAEIKNNLILNITTRKDVLIAFGPPENTINYNEEKKWIYTSEIIDHGLYIIVPVFKDRKQHLSLEFSDNGLLSDYKYQEY</sequence>
<gene>
    <name evidence="1" type="ORF">SB6422_04223</name>
</gene>
<dbReference type="EMBL" id="CABGGW010000003">
    <property type="protein sequence ID" value="VUS32000.1"/>
    <property type="molecule type" value="Genomic_DNA"/>
</dbReference>
<dbReference type="AlphaFoldDB" id="A0A564HF52"/>